<comment type="subcellular location">
    <subcellularLocation>
        <location evidence="1">Cell membrane</location>
        <topology evidence="1">Multi-pass membrane protein</topology>
    </subcellularLocation>
</comment>
<name>A0ABM6AJ65_9PROT</name>
<dbReference type="Gene3D" id="1.20.1560.10">
    <property type="entry name" value="ABC transporter type 1, transmembrane domain"/>
    <property type="match status" value="1"/>
</dbReference>
<dbReference type="InterPro" id="IPR003593">
    <property type="entry name" value="AAA+_ATPase"/>
</dbReference>
<dbReference type="RefSeq" id="WP_063354025.1">
    <property type="nucleotide sequence ID" value="NZ_CP011120.1"/>
</dbReference>
<feature type="domain" description="ABC transmembrane type-1" evidence="9">
    <location>
        <begin position="26"/>
        <end position="270"/>
    </location>
</feature>
<dbReference type="PANTHER" id="PTHR24221:SF654">
    <property type="entry name" value="ATP-BINDING CASSETTE SUB-FAMILY B MEMBER 6"/>
    <property type="match status" value="1"/>
</dbReference>
<evidence type="ECO:0000256" key="6">
    <source>
        <dbReference type="ARBA" id="ARBA00023136"/>
    </source>
</evidence>
<dbReference type="InterPro" id="IPR003439">
    <property type="entry name" value="ABC_transporter-like_ATP-bd"/>
</dbReference>
<dbReference type="CDD" id="cd03228">
    <property type="entry name" value="ABCC_MRP_Like"/>
    <property type="match status" value="1"/>
</dbReference>
<protein>
    <submittedName>
        <fullName evidence="10">ABC transporter ATP-binding protein</fullName>
    </submittedName>
</protein>
<dbReference type="SUPFAM" id="SSF52540">
    <property type="entry name" value="P-loop containing nucleoside triphosphate hydrolases"/>
    <property type="match status" value="1"/>
</dbReference>
<dbReference type="EMBL" id="CP011120">
    <property type="protein sequence ID" value="ANA13767.1"/>
    <property type="molecule type" value="Genomic_DNA"/>
</dbReference>
<dbReference type="Pfam" id="PF00005">
    <property type="entry name" value="ABC_tran"/>
    <property type="match status" value="1"/>
</dbReference>
<dbReference type="InterPro" id="IPR027417">
    <property type="entry name" value="P-loop_NTPase"/>
</dbReference>
<dbReference type="GO" id="GO:0005524">
    <property type="term" value="F:ATP binding"/>
    <property type="evidence" value="ECO:0007669"/>
    <property type="project" value="UniProtKB-KW"/>
</dbReference>
<dbReference type="SMART" id="SM00382">
    <property type="entry name" value="AAA"/>
    <property type="match status" value="1"/>
</dbReference>
<keyword evidence="3" id="KW-0547">Nucleotide-binding</keyword>
<keyword evidence="6 7" id="KW-0472">Membrane</keyword>
<gene>
    <name evidence="10" type="ORF">WG31_06825</name>
</gene>
<organism evidence="10 11">
    <name type="scientific">Acetobacter oryzifermentans</name>
    <dbReference type="NCBI Taxonomy" id="1633874"/>
    <lineage>
        <taxon>Bacteria</taxon>
        <taxon>Pseudomonadati</taxon>
        <taxon>Pseudomonadota</taxon>
        <taxon>Alphaproteobacteria</taxon>
        <taxon>Acetobacterales</taxon>
        <taxon>Acetobacteraceae</taxon>
        <taxon>Acetobacter</taxon>
    </lineage>
</organism>
<dbReference type="InterPro" id="IPR014216">
    <property type="entry name" value="ABC_transptr_CydD"/>
</dbReference>
<keyword evidence="2 7" id="KW-0812">Transmembrane</keyword>
<accession>A0ABM6AJ65</accession>
<feature type="transmembrane region" description="Helical" evidence="7">
    <location>
        <begin position="26"/>
        <end position="53"/>
    </location>
</feature>
<keyword evidence="4 10" id="KW-0067">ATP-binding</keyword>
<keyword evidence="11" id="KW-1185">Reference proteome</keyword>
<dbReference type="NCBIfam" id="TIGR02857">
    <property type="entry name" value="CydD"/>
    <property type="match status" value="1"/>
</dbReference>
<dbReference type="Proteomes" id="UP000076595">
    <property type="component" value="Chromosome"/>
</dbReference>
<dbReference type="InterPro" id="IPR017871">
    <property type="entry name" value="ABC_transporter-like_CS"/>
</dbReference>
<dbReference type="PROSITE" id="PS50929">
    <property type="entry name" value="ABC_TM1F"/>
    <property type="match status" value="1"/>
</dbReference>
<evidence type="ECO:0000256" key="3">
    <source>
        <dbReference type="ARBA" id="ARBA00022741"/>
    </source>
</evidence>
<dbReference type="PROSITE" id="PS50893">
    <property type="entry name" value="ABC_TRANSPORTER_2"/>
    <property type="match status" value="1"/>
</dbReference>
<evidence type="ECO:0000256" key="4">
    <source>
        <dbReference type="ARBA" id="ARBA00022840"/>
    </source>
</evidence>
<dbReference type="Pfam" id="PF00664">
    <property type="entry name" value="ABC_membrane"/>
    <property type="match status" value="1"/>
</dbReference>
<dbReference type="InterPro" id="IPR039421">
    <property type="entry name" value="Type_1_exporter"/>
</dbReference>
<evidence type="ECO:0000256" key="2">
    <source>
        <dbReference type="ARBA" id="ARBA00022692"/>
    </source>
</evidence>
<evidence type="ECO:0000313" key="10">
    <source>
        <dbReference type="EMBL" id="ANA13767.1"/>
    </source>
</evidence>
<reference evidence="10 11" key="1">
    <citation type="submission" date="2015-03" db="EMBL/GenBank/DDBJ databases">
        <title>Genome study of Acetobacter sp. SLV-7.</title>
        <authorList>
            <person name="Cho G.Y."/>
            <person name="Jeon C.O."/>
        </authorList>
    </citation>
    <scope>NUCLEOTIDE SEQUENCE [LARGE SCALE GENOMIC DNA]</scope>
    <source>
        <strain evidence="10 11">SLV-7</strain>
    </source>
</reference>
<evidence type="ECO:0000259" key="9">
    <source>
        <dbReference type="PROSITE" id="PS50929"/>
    </source>
</evidence>
<keyword evidence="5 7" id="KW-1133">Transmembrane helix</keyword>
<dbReference type="CDD" id="cd18584">
    <property type="entry name" value="ABC_6TM_AarD_CydD"/>
    <property type="match status" value="1"/>
</dbReference>
<dbReference type="SUPFAM" id="SSF90123">
    <property type="entry name" value="ABC transporter transmembrane region"/>
    <property type="match status" value="1"/>
</dbReference>
<evidence type="ECO:0000256" key="7">
    <source>
        <dbReference type="SAM" id="Phobius"/>
    </source>
</evidence>
<feature type="transmembrane region" description="Helical" evidence="7">
    <location>
        <begin position="282"/>
        <end position="301"/>
    </location>
</feature>
<feature type="transmembrane region" description="Helical" evidence="7">
    <location>
        <begin position="65"/>
        <end position="82"/>
    </location>
</feature>
<evidence type="ECO:0000256" key="1">
    <source>
        <dbReference type="ARBA" id="ARBA00004651"/>
    </source>
</evidence>
<dbReference type="PANTHER" id="PTHR24221">
    <property type="entry name" value="ATP-BINDING CASSETTE SUB-FAMILY B"/>
    <property type="match status" value="1"/>
</dbReference>
<dbReference type="PROSITE" id="PS00211">
    <property type="entry name" value="ABC_TRANSPORTER_1"/>
    <property type="match status" value="1"/>
</dbReference>
<proteinExistence type="predicted"/>
<sequence>MSNEKAAIRNWTRTQSRLGRQAARSVVGAGLLSSLVGIGQVWCVAVVLGHALVNWKMPDAAGPMPVWPFLAFPVLAILRALVMVQADTGAARAGIAARRRLRGEVLASVLTGGPALLRRVHSGVLASTIVDRVEALDGFFGRWIPASILWIAAPVAILIPITIVQPHAALVLGLCGIAVPFGQALFGIGAAVASRNQFLAMTRLQARFLDRVKGIATIVLAGRAEDETRKLGDAAEELRQRTMKVLRVAFLSSASIDCAMVVALIAIAIMDGRQALALQAEGSAPALVHAVTAGLFVLLAVPEFFAPLRGLALAYQDRAHAQGAATAVLELPEAQERPAPEGARTVNANGVMVSFDDVSFSWDTARGLALDHVSFTVPAGETLILAGASGSGKSTIMELLLGFIQPDTGRVLFNGAPLDSIVPDALARMVSWIGQKPVLFAGTLRENILFAKPDASDAELQAALKSAAVDQFLPNLPEGLETRIGEGGFGLSGGQAQRIAIARAYLKNAPVLLLDEPTAHLDPATEKSVFESLQRLAVGRTVILATHSAAVHMFKGRRIDLASGRVISRQGAA</sequence>
<feature type="transmembrane region" description="Helical" evidence="7">
    <location>
        <begin position="169"/>
        <end position="193"/>
    </location>
</feature>
<evidence type="ECO:0000259" key="8">
    <source>
        <dbReference type="PROSITE" id="PS50893"/>
    </source>
</evidence>
<dbReference type="InterPro" id="IPR036640">
    <property type="entry name" value="ABC1_TM_sf"/>
</dbReference>
<feature type="transmembrane region" description="Helical" evidence="7">
    <location>
        <begin position="248"/>
        <end position="270"/>
    </location>
</feature>
<feature type="transmembrane region" description="Helical" evidence="7">
    <location>
        <begin position="143"/>
        <end position="163"/>
    </location>
</feature>
<dbReference type="InterPro" id="IPR011527">
    <property type="entry name" value="ABC1_TM_dom"/>
</dbReference>
<evidence type="ECO:0000256" key="5">
    <source>
        <dbReference type="ARBA" id="ARBA00022989"/>
    </source>
</evidence>
<feature type="domain" description="ABC transporter" evidence="8">
    <location>
        <begin position="353"/>
        <end position="573"/>
    </location>
</feature>
<dbReference type="Gene3D" id="3.40.50.300">
    <property type="entry name" value="P-loop containing nucleotide triphosphate hydrolases"/>
    <property type="match status" value="1"/>
</dbReference>
<evidence type="ECO:0000313" key="11">
    <source>
        <dbReference type="Proteomes" id="UP000076595"/>
    </source>
</evidence>